<accession>A0A069RN04</accession>
<dbReference type="OrthoDB" id="9801960at2"/>
<dbReference type="Pfam" id="PF01261">
    <property type="entry name" value="AP_endonuc_2"/>
    <property type="match status" value="1"/>
</dbReference>
<dbReference type="PANTHER" id="PTHR21445:SF0">
    <property type="entry name" value="APURINIC-APYRIMIDINIC ENDONUCLEASE"/>
    <property type="match status" value="1"/>
</dbReference>
<comment type="caution">
    <text evidence="2">The sequence shown here is derived from an EMBL/GenBank/DDBJ whole genome shotgun (WGS) entry which is preliminary data.</text>
</comment>
<name>A0A069RN04_PEPLI</name>
<dbReference type="GO" id="GO:0003677">
    <property type="term" value="F:DNA binding"/>
    <property type="evidence" value="ECO:0007669"/>
    <property type="project" value="InterPro"/>
</dbReference>
<dbReference type="SMART" id="SM00518">
    <property type="entry name" value="AP2Ec"/>
    <property type="match status" value="1"/>
</dbReference>
<dbReference type="GO" id="GO:0008081">
    <property type="term" value="F:phosphoric diester hydrolase activity"/>
    <property type="evidence" value="ECO:0007669"/>
    <property type="project" value="TreeGrafter"/>
</dbReference>
<sequence length="249" mass="28290">MRIGLSATAKDLFMAVEKCNEYGCNHIEIGVDNISDWEYIKRQSESLRSHDVSIGVHMPLEMNPCERVEFIRTSWLDFLRKSIDVGSKLGVKYYNIHLGYGISSFVEQDRSAYLENGVRFLKKAAKLSTGSLLCIENMYDKGGYIQNLGTCSEDFEYIFENIKDIGFCFDLGHSLISQGDYISRFGENAKLAHISSNDGREDLHMGIYGSRDNDIAIRNILGLKNLEYVVLEMKAEYVAKSCEKIMNLI</sequence>
<dbReference type="STRING" id="1121324.CLIT_10c02890"/>
<dbReference type="GO" id="GO:0008270">
    <property type="term" value="F:zinc ion binding"/>
    <property type="evidence" value="ECO:0007669"/>
    <property type="project" value="InterPro"/>
</dbReference>
<protein>
    <submittedName>
        <fullName evidence="2">Xylose isomerase-like TIM barrel family protein</fullName>
    </submittedName>
</protein>
<gene>
    <name evidence="2" type="ORF">CLIT_10c02890</name>
</gene>
<organism evidence="2 3">
    <name type="scientific">Peptoclostridium litorale DSM 5388</name>
    <dbReference type="NCBI Taxonomy" id="1121324"/>
    <lineage>
        <taxon>Bacteria</taxon>
        <taxon>Bacillati</taxon>
        <taxon>Bacillota</taxon>
        <taxon>Clostridia</taxon>
        <taxon>Peptostreptococcales</taxon>
        <taxon>Peptoclostridiaceae</taxon>
        <taxon>Peptoclostridium</taxon>
    </lineage>
</organism>
<dbReference type="Proteomes" id="UP000027946">
    <property type="component" value="Unassembled WGS sequence"/>
</dbReference>
<dbReference type="AlphaFoldDB" id="A0A069RN04"/>
<dbReference type="GO" id="GO:0006284">
    <property type="term" value="P:base-excision repair"/>
    <property type="evidence" value="ECO:0007669"/>
    <property type="project" value="TreeGrafter"/>
</dbReference>
<keyword evidence="3" id="KW-1185">Reference proteome</keyword>
<dbReference type="InterPro" id="IPR001719">
    <property type="entry name" value="AP_endonuc_2"/>
</dbReference>
<dbReference type="SUPFAM" id="SSF51658">
    <property type="entry name" value="Xylose isomerase-like"/>
    <property type="match status" value="1"/>
</dbReference>
<dbReference type="GO" id="GO:0003906">
    <property type="term" value="F:DNA-(apurinic or apyrimidinic site) endonuclease activity"/>
    <property type="evidence" value="ECO:0007669"/>
    <property type="project" value="TreeGrafter"/>
</dbReference>
<dbReference type="GO" id="GO:0016853">
    <property type="term" value="F:isomerase activity"/>
    <property type="evidence" value="ECO:0007669"/>
    <property type="project" value="UniProtKB-KW"/>
</dbReference>
<evidence type="ECO:0000313" key="2">
    <source>
        <dbReference type="EMBL" id="KDR95562.1"/>
    </source>
</evidence>
<dbReference type="PANTHER" id="PTHR21445">
    <property type="entry name" value="ENDONUCLEASE IV ENDODEOXYRIBONUCLEASE IV"/>
    <property type="match status" value="1"/>
</dbReference>
<reference evidence="2 3" key="1">
    <citation type="submission" date="2014-03" db="EMBL/GenBank/DDBJ databases">
        <title>Genome sequence of Clostridium litorale W6, DSM 5388.</title>
        <authorList>
            <person name="Poehlein A."/>
            <person name="Jagirdar A."/>
            <person name="Khonsari B."/>
            <person name="Chibani C.M."/>
            <person name="Gutierrez Gutierrez D.A."/>
            <person name="Davydova E."/>
            <person name="Alghaithi H.S."/>
            <person name="Nair K.P."/>
            <person name="Dhamotharan K."/>
            <person name="Chandran L."/>
            <person name="G W."/>
            <person name="Daniel R."/>
        </authorList>
    </citation>
    <scope>NUCLEOTIDE SEQUENCE [LARGE SCALE GENOMIC DNA]</scope>
    <source>
        <strain evidence="2 3">W6</strain>
    </source>
</reference>
<dbReference type="EMBL" id="JJMM01000010">
    <property type="protein sequence ID" value="KDR95562.1"/>
    <property type="molecule type" value="Genomic_DNA"/>
</dbReference>
<proteinExistence type="predicted"/>
<keyword evidence="2" id="KW-0413">Isomerase</keyword>
<dbReference type="InterPro" id="IPR036237">
    <property type="entry name" value="Xyl_isomerase-like_sf"/>
</dbReference>
<feature type="domain" description="Xylose isomerase-like TIM barrel" evidence="1">
    <location>
        <begin position="16"/>
        <end position="204"/>
    </location>
</feature>
<evidence type="ECO:0000313" key="3">
    <source>
        <dbReference type="Proteomes" id="UP000027946"/>
    </source>
</evidence>
<dbReference type="InterPro" id="IPR013022">
    <property type="entry name" value="Xyl_isomerase-like_TIM-brl"/>
</dbReference>
<evidence type="ECO:0000259" key="1">
    <source>
        <dbReference type="Pfam" id="PF01261"/>
    </source>
</evidence>
<dbReference type="RefSeq" id="WP_038263908.1">
    <property type="nucleotide sequence ID" value="NZ_FSRH01000006.1"/>
</dbReference>
<dbReference type="eggNOG" id="COG0648">
    <property type="taxonomic scope" value="Bacteria"/>
</dbReference>
<dbReference type="Gene3D" id="3.20.20.150">
    <property type="entry name" value="Divalent-metal-dependent TIM barrel enzymes"/>
    <property type="match status" value="1"/>
</dbReference>